<dbReference type="OrthoDB" id="9781481at2"/>
<name>A0A410Q8Q7_9FIRM</name>
<dbReference type="GO" id="GO:0003677">
    <property type="term" value="F:DNA binding"/>
    <property type="evidence" value="ECO:0007669"/>
    <property type="project" value="InterPro"/>
</dbReference>
<dbReference type="InterPro" id="IPR014016">
    <property type="entry name" value="UvrD-like_ATP-bd"/>
</dbReference>
<keyword evidence="3 9" id="KW-0347">Helicase</keyword>
<dbReference type="InterPro" id="IPR014017">
    <property type="entry name" value="DNA_helicase_UvrD-like_C"/>
</dbReference>
<dbReference type="GO" id="GO:0005829">
    <property type="term" value="C:cytosol"/>
    <property type="evidence" value="ECO:0007669"/>
    <property type="project" value="TreeGrafter"/>
</dbReference>
<dbReference type="Proteomes" id="UP000287969">
    <property type="component" value="Chromosome"/>
</dbReference>
<evidence type="ECO:0000256" key="4">
    <source>
        <dbReference type="ARBA" id="ARBA00022840"/>
    </source>
</evidence>
<dbReference type="PROSITE" id="PS51198">
    <property type="entry name" value="UVRD_HELICASE_ATP_BIND"/>
    <property type="match status" value="1"/>
</dbReference>
<evidence type="ECO:0000259" key="10">
    <source>
        <dbReference type="PROSITE" id="PS51198"/>
    </source>
</evidence>
<keyword evidence="1 9" id="KW-0547">Nucleotide-binding</keyword>
<keyword evidence="2 9" id="KW-0378">Hydrolase</keyword>
<evidence type="ECO:0000256" key="7">
    <source>
        <dbReference type="ARBA" id="ARBA00034808"/>
    </source>
</evidence>
<evidence type="ECO:0000313" key="12">
    <source>
        <dbReference type="Proteomes" id="UP000287969"/>
    </source>
</evidence>
<sequence>MNRENVIEITSDYVMEDVDCNFKIIAGPGAGKTYWLINHIKNVLKNSKKLHIVAKIACITYTNVAVEEIQDRLEINDDRVEVSTIHSFLYKNVVKPYIYLLKDDNGECIVNYQELGGHDEHVPSKGKVMLNKELCAEVKKRKRLETSLIQILGDLDWSFESGKIVLEPRHDWTKRACGKLIDTEFFTKYKRLFWDEGIIHHEDVLYFSYNILKKYSIIRNFISAKYPYIFIDEFQDTNPIQTQIIKWIGEQGSIIGVIGDPAQSIYKFQGASRDDFIKFNLHNQKDYIMTQNRRSTKEIINLLSHMRGEDIIKQSCYRKEQGKPIYYIEYENIKEVENIFHEIREEFCLNKDYCVITPSNKAVSKLKSKTNQCNSVIWDEIYKKDLDRGRLLEHIFSAQEIAKELRYEVAIKEMLKVFKTDKDGNLKGCFRNCAITSKLLKRSLAVALLEYMINNMETNMEKSVLNFYNDLNDEFFNQFDLKLTKASRGAFKDFAETLQVKELVDNLKLKEEKKATIRTIHKAKGAEFQSVLVFIENINDIEYLFDPDINHEEDNSRLYYVAFSRAEDFLCIAVPKMNKKKSERMNKLNIKCSN</sequence>
<reference evidence="12" key="1">
    <citation type="submission" date="2019-01" db="EMBL/GenBank/DDBJ databases">
        <title>Draft genomes of a novel of Sporanaerobacter strains.</title>
        <authorList>
            <person name="Ma S."/>
        </authorList>
    </citation>
    <scope>NUCLEOTIDE SEQUENCE [LARGE SCALE GENOMIC DNA]</scope>
    <source>
        <strain evidence="12">NJN-17</strain>
    </source>
</reference>
<dbReference type="Pfam" id="PF00580">
    <property type="entry name" value="UvrD-helicase"/>
    <property type="match status" value="1"/>
</dbReference>
<dbReference type="AlphaFoldDB" id="A0A410Q8Q7"/>
<dbReference type="SUPFAM" id="SSF52540">
    <property type="entry name" value="P-loop containing nucleoside triphosphate hydrolases"/>
    <property type="match status" value="1"/>
</dbReference>
<keyword evidence="12" id="KW-1185">Reference proteome</keyword>
<evidence type="ECO:0000256" key="9">
    <source>
        <dbReference type="PROSITE-ProRule" id="PRU00560"/>
    </source>
</evidence>
<dbReference type="PANTHER" id="PTHR11070:SF3">
    <property type="entry name" value="DNA 3'-5' HELICASE"/>
    <property type="match status" value="1"/>
</dbReference>
<dbReference type="GO" id="GO:0005524">
    <property type="term" value="F:ATP binding"/>
    <property type="evidence" value="ECO:0007669"/>
    <property type="project" value="UniProtKB-UniRule"/>
</dbReference>
<dbReference type="EC" id="5.6.2.4" evidence="7"/>
<comment type="catalytic activity">
    <reaction evidence="8">
        <text>ATP + H2O = ADP + phosphate + H(+)</text>
        <dbReference type="Rhea" id="RHEA:13065"/>
        <dbReference type="ChEBI" id="CHEBI:15377"/>
        <dbReference type="ChEBI" id="CHEBI:15378"/>
        <dbReference type="ChEBI" id="CHEBI:30616"/>
        <dbReference type="ChEBI" id="CHEBI:43474"/>
        <dbReference type="ChEBI" id="CHEBI:456216"/>
        <dbReference type="EC" id="5.6.2.4"/>
    </reaction>
</comment>
<proteinExistence type="predicted"/>
<feature type="binding site" evidence="9">
    <location>
        <begin position="26"/>
        <end position="33"/>
    </location>
    <ligand>
        <name>ATP</name>
        <dbReference type="ChEBI" id="CHEBI:30616"/>
    </ligand>
</feature>
<dbReference type="Pfam" id="PF13361">
    <property type="entry name" value="UvrD_C"/>
    <property type="match status" value="1"/>
</dbReference>
<dbReference type="EMBL" id="CP035282">
    <property type="protein sequence ID" value="QAT60318.1"/>
    <property type="molecule type" value="Genomic_DNA"/>
</dbReference>
<organism evidence="11 12">
    <name type="scientific">Acidilutibacter cellobiosedens</name>
    <dbReference type="NCBI Taxonomy" id="2507161"/>
    <lineage>
        <taxon>Bacteria</taxon>
        <taxon>Bacillati</taxon>
        <taxon>Bacillota</taxon>
        <taxon>Tissierellia</taxon>
        <taxon>Tissierellales</taxon>
        <taxon>Acidilutibacteraceae</taxon>
        <taxon>Acidilutibacter</taxon>
    </lineage>
</organism>
<dbReference type="RefSeq" id="WP_128751726.1">
    <property type="nucleotide sequence ID" value="NZ_CP035282.1"/>
</dbReference>
<dbReference type="InterPro" id="IPR027417">
    <property type="entry name" value="P-loop_NTPase"/>
</dbReference>
<evidence type="ECO:0000256" key="2">
    <source>
        <dbReference type="ARBA" id="ARBA00022801"/>
    </source>
</evidence>
<evidence type="ECO:0000256" key="8">
    <source>
        <dbReference type="ARBA" id="ARBA00048988"/>
    </source>
</evidence>
<dbReference type="Gene3D" id="3.40.50.300">
    <property type="entry name" value="P-loop containing nucleotide triphosphate hydrolases"/>
    <property type="match status" value="2"/>
</dbReference>
<evidence type="ECO:0000256" key="3">
    <source>
        <dbReference type="ARBA" id="ARBA00022806"/>
    </source>
</evidence>
<feature type="domain" description="UvrD-like helicase ATP-binding" evidence="10">
    <location>
        <begin position="5"/>
        <end position="296"/>
    </location>
</feature>
<evidence type="ECO:0000256" key="6">
    <source>
        <dbReference type="ARBA" id="ARBA00034617"/>
    </source>
</evidence>
<comment type="catalytic activity">
    <reaction evidence="6">
        <text>Couples ATP hydrolysis with the unwinding of duplex DNA by translocating in the 3'-5' direction.</text>
        <dbReference type="EC" id="5.6.2.4"/>
    </reaction>
</comment>
<dbReference type="GO" id="GO:0000725">
    <property type="term" value="P:recombinational repair"/>
    <property type="evidence" value="ECO:0007669"/>
    <property type="project" value="TreeGrafter"/>
</dbReference>
<dbReference type="PANTHER" id="PTHR11070">
    <property type="entry name" value="UVRD / RECB / PCRA DNA HELICASE FAMILY MEMBER"/>
    <property type="match status" value="1"/>
</dbReference>
<gene>
    <name evidence="11" type="ORF">EQM13_01380</name>
</gene>
<evidence type="ECO:0000256" key="5">
    <source>
        <dbReference type="ARBA" id="ARBA00023235"/>
    </source>
</evidence>
<accession>A0A410Q8Q7</accession>
<keyword evidence="4 9" id="KW-0067">ATP-binding</keyword>
<keyword evidence="5" id="KW-0413">Isomerase</keyword>
<dbReference type="KEGG" id="spoa:EQM13_01380"/>
<dbReference type="InterPro" id="IPR000212">
    <property type="entry name" value="DNA_helicase_UvrD/REP"/>
</dbReference>
<protein>
    <recommendedName>
        <fullName evidence="7">DNA 3'-5' helicase</fullName>
        <ecNumber evidence="7">5.6.2.4</ecNumber>
    </recommendedName>
</protein>
<dbReference type="GO" id="GO:0016887">
    <property type="term" value="F:ATP hydrolysis activity"/>
    <property type="evidence" value="ECO:0007669"/>
    <property type="project" value="RHEA"/>
</dbReference>
<dbReference type="GO" id="GO:0043138">
    <property type="term" value="F:3'-5' DNA helicase activity"/>
    <property type="evidence" value="ECO:0007669"/>
    <property type="project" value="UniProtKB-EC"/>
</dbReference>
<evidence type="ECO:0000313" key="11">
    <source>
        <dbReference type="EMBL" id="QAT60318.1"/>
    </source>
</evidence>
<evidence type="ECO:0000256" key="1">
    <source>
        <dbReference type="ARBA" id="ARBA00022741"/>
    </source>
</evidence>